<protein>
    <recommendedName>
        <fullName evidence="8">DNA-(apurinic or apyrimidinic site) endonuclease</fullName>
        <ecNumber evidence="8">3.1.-.-</ecNumber>
    </recommendedName>
</protein>
<feature type="site" description="Important for catalytic activity" evidence="7">
    <location>
        <position position="277"/>
    </location>
</feature>
<dbReference type="GO" id="GO:0046872">
    <property type="term" value="F:metal ion binding"/>
    <property type="evidence" value="ECO:0007669"/>
    <property type="project" value="UniProtKB-KW"/>
</dbReference>
<dbReference type="InterPro" id="IPR005135">
    <property type="entry name" value="Endo/exonuclease/phosphatase"/>
</dbReference>
<dbReference type="Gene3D" id="3.60.10.10">
    <property type="entry name" value="Endonuclease/exonuclease/phosphatase"/>
    <property type="match status" value="1"/>
</dbReference>
<organism evidence="11">
    <name type="scientific">Rhodotorula toruloides</name>
    <name type="common">Yeast</name>
    <name type="synonym">Rhodosporidium toruloides</name>
    <dbReference type="NCBI Taxonomy" id="5286"/>
    <lineage>
        <taxon>Eukaryota</taxon>
        <taxon>Fungi</taxon>
        <taxon>Dikarya</taxon>
        <taxon>Basidiomycota</taxon>
        <taxon>Pucciniomycotina</taxon>
        <taxon>Microbotryomycetes</taxon>
        <taxon>Sporidiobolales</taxon>
        <taxon>Sporidiobolaceae</taxon>
        <taxon>Rhodotorula</taxon>
    </lineage>
</organism>
<keyword evidence="2 6" id="KW-0479">Metal-binding</keyword>
<keyword evidence="4 6" id="KW-0460">Magnesium</keyword>
<feature type="active site" description="Proton donor/acceptor" evidence="5">
    <location>
        <position position="200"/>
    </location>
</feature>
<dbReference type="SUPFAM" id="SSF56219">
    <property type="entry name" value="DNase I-like"/>
    <property type="match status" value="1"/>
</dbReference>
<feature type="compositionally biased region" description="Polar residues" evidence="9">
    <location>
        <begin position="475"/>
        <end position="491"/>
    </location>
</feature>
<dbReference type="PROSITE" id="PS51435">
    <property type="entry name" value="AP_NUCLEASE_F1_4"/>
    <property type="match status" value="1"/>
</dbReference>
<feature type="binding site" evidence="6">
    <location>
        <position position="303"/>
    </location>
    <ligand>
        <name>Mg(2+)</name>
        <dbReference type="ChEBI" id="CHEBI:18420"/>
        <label>1</label>
    </ligand>
</feature>
<keyword evidence="8" id="KW-0234">DNA repair</keyword>
<evidence type="ECO:0000256" key="4">
    <source>
        <dbReference type="ARBA" id="ARBA00022842"/>
    </source>
</evidence>
<evidence type="ECO:0000256" key="6">
    <source>
        <dbReference type="PIRSR" id="PIRSR604808-2"/>
    </source>
</evidence>
<dbReference type="Pfam" id="PF03372">
    <property type="entry name" value="Exo_endo_phos"/>
    <property type="match status" value="1"/>
</dbReference>
<proteinExistence type="inferred from homology"/>
<evidence type="ECO:0000313" key="11">
    <source>
        <dbReference type="EMBL" id="CDR43978.1"/>
    </source>
</evidence>
<feature type="active site" evidence="5">
    <location>
        <position position="155"/>
    </location>
</feature>
<evidence type="ECO:0000256" key="1">
    <source>
        <dbReference type="ARBA" id="ARBA00007092"/>
    </source>
</evidence>
<evidence type="ECO:0000256" key="8">
    <source>
        <dbReference type="RuleBase" id="RU362131"/>
    </source>
</evidence>
<evidence type="ECO:0000256" key="5">
    <source>
        <dbReference type="PIRSR" id="PIRSR604808-1"/>
    </source>
</evidence>
<comment type="cofactor">
    <cofactor evidence="6 8">
        <name>Mg(2+)</name>
        <dbReference type="ChEBI" id="CHEBI:18420"/>
    </cofactor>
    <cofactor evidence="6 8">
        <name>Mn(2+)</name>
        <dbReference type="ChEBI" id="CHEBI:29035"/>
    </cofactor>
    <text evidence="6 8">Probably binds two magnesium or manganese ions per subunit.</text>
</comment>
<comment type="similarity">
    <text evidence="1 8">Belongs to the DNA repair enzymes AP/ExoA family.</text>
</comment>
<feature type="binding site" evidence="6">
    <location>
        <position position="42"/>
    </location>
    <ligand>
        <name>Mg(2+)</name>
        <dbReference type="ChEBI" id="CHEBI:18420"/>
        <label>1</label>
    </ligand>
</feature>
<keyword evidence="6" id="KW-0464">Manganese</keyword>
<accession>A0A061B7X2</accession>
<feature type="binding site" evidence="6">
    <location>
        <position position="202"/>
    </location>
    <ligand>
        <name>Mg(2+)</name>
        <dbReference type="ChEBI" id="CHEBI:18420"/>
        <label>1</label>
    </ligand>
</feature>
<dbReference type="InterPro" id="IPR036691">
    <property type="entry name" value="Endo/exonu/phosph_ase_sf"/>
</dbReference>
<feature type="binding site" evidence="6">
    <location>
        <position position="7"/>
    </location>
    <ligand>
        <name>Mg(2+)</name>
        <dbReference type="ChEBI" id="CHEBI:18420"/>
        <label>1</label>
    </ligand>
</feature>
<feature type="binding site" evidence="6">
    <location>
        <position position="200"/>
    </location>
    <ligand>
        <name>Mg(2+)</name>
        <dbReference type="ChEBI" id="CHEBI:18420"/>
        <label>1</label>
    </ligand>
</feature>
<dbReference type="PANTHER" id="PTHR22748">
    <property type="entry name" value="AP ENDONUCLEASE"/>
    <property type="match status" value="1"/>
</dbReference>
<dbReference type="GO" id="GO:0008081">
    <property type="term" value="F:phosphoric diester hydrolase activity"/>
    <property type="evidence" value="ECO:0007669"/>
    <property type="project" value="TreeGrafter"/>
</dbReference>
<feature type="domain" description="Endonuclease/exonuclease/phosphatase" evidence="10">
    <location>
        <begin position="26"/>
        <end position="303"/>
    </location>
</feature>
<dbReference type="GO" id="GO:0005634">
    <property type="term" value="C:nucleus"/>
    <property type="evidence" value="ECO:0007669"/>
    <property type="project" value="TreeGrafter"/>
</dbReference>
<dbReference type="EC" id="3.1.-.-" evidence="8"/>
<dbReference type="EMBL" id="LK052943">
    <property type="protein sequence ID" value="CDR43978.1"/>
    <property type="molecule type" value="Genomic_DNA"/>
</dbReference>
<name>A0A061B7X2_RHOTO</name>
<evidence type="ECO:0000256" key="3">
    <source>
        <dbReference type="ARBA" id="ARBA00022801"/>
    </source>
</evidence>
<dbReference type="GO" id="GO:0008311">
    <property type="term" value="F:double-stranded DNA 3'-5' DNA exonuclease activity"/>
    <property type="evidence" value="ECO:0007669"/>
    <property type="project" value="TreeGrafter"/>
</dbReference>
<dbReference type="OrthoDB" id="391817at2759"/>
<feature type="region of interest" description="Disordered" evidence="9">
    <location>
        <begin position="375"/>
        <end position="503"/>
    </location>
</feature>
<feature type="compositionally biased region" description="Low complexity" evidence="9">
    <location>
        <begin position="375"/>
        <end position="430"/>
    </location>
</feature>
<dbReference type="AlphaFoldDB" id="A0A061B7X2"/>
<dbReference type="PANTHER" id="PTHR22748:SF4">
    <property type="entry name" value="DNA-(APURINIC OR APYRIMIDINIC SITE) ENDONUCLEASE 2"/>
    <property type="match status" value="1"/>
</dbReference>
<evidence type="ECO:0000256" key="7">
    <source>
        <dbReference type="PIRSR" id="PIRSR604808-3"/>
    </source>
</evidence>
<dbReference type="InterPro" id="IPR004808">
    <property type="entry name" value="AP_endonuc_1"/>
</dbReference>
<dbReference type="NCBIfam" id="TIGR00633">
    <property type="entry name" value="xth"/>
    <property type="match status" value="1"/>
</dbReference>
<feature type="site" description="Transition state stabilizer" evidence="7">
    <location>
        <position position="202"/>
    </location>
</feature>
<dbReference type="GO" id="GO:0003906">
    <property type="term" value="F:DNA-(apurinic or apyrimidinic site) endonuclease activity"/>
    <property type="evidence" value="ECO:0007669"/>
    <property type="project" value="TreeGrafter"/>
</dbReference>
<dbReference type="GO" id="GO:0006284">
    <property type="term" value="P:base-excision repair"/>
    <property type="evidence" value="ECO:0007669"/>
    <property type="project" value="TreeGrafter"/>
</dbReference>
<reference evidence="11" key="1">
    <citation type="journal article" date="2014" name="Genome Announc.">
        <title>Draft genome sequence of Rhodosporidium toruloides CECT1137, an oleaginous yeast of biotechnological interest.</title>
        <authorList>
            <person name="Morin N."/>
            <person name="Calcas X."/>
            <person name="Devillers H."/>
            <person name="Durrens P."/>
            <person name="Sherman D.J."/>
            <person name="Nicaud J.-M."/>
            <person name="Neuveglise C."/>
        </authorList>
    </citation>
    <scope>NUCLEOTIDE SEQUENCE</scope>
    <source>
        <strain evidence="11">CECT1137</strain>
    </source>
</reference>
<keyword evidence="8" id="KW-0227">DNA damage</keyword>
<feature type="active site" description="Proton acceptor" evidence="5">
    <location>
        <position position="303"/>
    </location>
</feature>
<keyword evidence="3" id="KW-0378">Hydrolase</keyword>
<evidence type="ECO:0000256" key="2">
    <source>
        <dbReference type="ARBA" id="ARBA00022723"/>
    </source>
</evidence>
<evidence type="ECO:0000256" key="9">
    <source>
        <dbReference type="SAM" id="MobiDB-lite"/>
    </source>
</evidence>
<feature type="site" description="Interaction with DNA substrate" evidence="7">
    <location>
        <position position="303"/>
    </location>
</feature>
<evidence type="ECO:0000259" key="10">
    <source>
        <dbReference type="Pfam" id="PF03372"/>
    </source>
</evidence>
<feature type="binding site" evidence="6">
    <location>
        <position position="302"/>
    </location>
    <ligand>
        <name>Mg(2+)</name>
        <dbReference type="ChEBI" id="CHEBI:18420"/>
        <label>1</label>
    </ligand>
</feature>
<gene>
    <name evidence="11" type="ORF">RHTO0S_08e08922g</name>
</gene>
<sequence>MRIVTYNVADLREWEKQAKWKEDQTMAERLERLRGDIVCLQETHVQQKDVPRSTACPPGWHSFWSFCPQKVKGSSIHGSAVFVKEDVVVPVKAEEGLTEAKALSSLKKANSTATTADLIGGYAQDLQLRGDPNSFESEGRTIVLELGNIILFACYAPFEGISNGPKKAEKLTKKLDYFDTLEARIRIARAAGKEVIVLGDLNAHASTDDSHNAAFRAKQEGAPFMSHPPRRWLQSLVGPNGLLIDSTRHFHPGSKMFSCWGDKVTTRKLDTMGNRVDYILTSPGLQPWLKDGGIQHHMLGSDHAPVFLDLHEQIEIDGVKVKLWDVLNPGRRMTNPSPPPPALAATHWTQFAPEVNGRSTSNGFFAAFRPITASTSRKSSASTTTSTVNASRSSSSAQSGKKSSSGASSSSTSTSLARSSSSSLKTNTSSPSVKGKKRSRNDEMLDLTVDTDDEEVQVASGSSAPQVKRKGAGRVSSQMKKSKTGSLASTQEGEKKTKRNKTA</sequence>